<feature type="transmembrane region" description="Helical" evidence="8">
    <location>
        <begin position="206"/>
        <end position="227"/>
    </location>
</feature>
<keyword evidence="4" id="KW-1003">Cell membrane</keyword>
<dbReference type="AlphaFoldDB" id="A0A2C9CQJ7"/>
<keyword evidence="11" id="KW-1185">Reference proteome</keyword>
<dbReference type="InterPro" id="IPR037185">
    <property type="entry name" value="EmrE-like"/>
</dbReference>
<keyword evidence="6 8" id="KW-1133">Transmembrane helix</keyword>
<evidence type="ECO:0000256" key="1">
    <source>
        <dbReference type="ARBA" id="ARBA00004651"/>
    </source>
</evidence>
<feature type="transmembrane region" description="Helical" evidence="8">
    <location>
        <begin position="70"/>
        <end position="90"/>
    </location>
</feature>
<dbReference type="InterPro" id="IPR000620">
    <property type="entry name" value="EamA_dom"/>
</dbReference>
<dbReference type="OrthoDB" id="369870at2"/>
<dbReference type="PANTHER" id="PTHR22911:SF137">
    <property type="entry name" value="SOLUTE CARRIER FAMILY 35 MEMBER G2-RELATED"/>
    <property type="match status" value="1"/>
</dbReference>
<organism evidence="10 11">
    <name type="scientific">Pontivivens marinum</name>
    <dbReference type="NCBI Taxonomy" id="1690039"/>
    <lineage>
        <taxon>Bacteria</taxon>
        <taxon>Pseudomonadati</taxon>
        <taxon>Pseudomonadota</taxon>
        <taxon>Alphaproteobacteria</taxon>
        <taxon>Rhodobacterales</taxon>
        <taxon>Paracoccaceae</taxon>
        <taxon>Pontivivens</taxon>
    </lineage>
</organism>
<accession>A0A2C9CQJ7</accession>
<evidence type="ECO:0000256" key="5">
    <source>
        <dbReference type="ARBA" id="ARBA00022692"/>
    </source>
</evidence>
<feature type="transmembrane region" description="Helical" evidence="8">
    <location>
        <begin position="177"/>
        <end position="194"/>
    </location>
</feature>
<keyword evidence="3" id="KW-0813">Transport</keyword>
<evidence type="ECO:0000313" key="10">
    <source>
        <dbReference type="EMBL" id="SOH93490.1"/>
    </source>
</evidence>
<keyword evidence="7 8" id="KW-0472">Membrane</keyword>
<sequence length="293" mass="31986">MTESKKGVLAMLATCIAWGLSGAFYAQVNHLEPLEVLAHRTIWSFAFFAIVIAMTGRADKVREAVRSPRTILTLLLTAMLISANWFGFIYSIQSSRAMEASLGYYIFPLVAVGMGYLVFRERFGRLQGIGIVLAISAVLVLTVGLGVAPWIALFLAATFGSYGLIKKTLTVGPVTSVFLEVCLLLPLAVGYVIWGPGIAHLDLHDWLLLIASGVLTGAPLMGFAYAATRLNYATLGLAQYVNPTLQFAVATMLFHEPFTKWHAIAFPMIWAALALYSWGILSQERRARRAPIA</sequence>
<name>A0A2C9CQJ7_9RHOB</name>
<feature type="domain" description="EamA" evidence="9">
    <location>
        <begin position="6"/>
        <end position="142"/>
    </location>
</feature>
<dbReference type="NCBIfam" id="TIGR00688">
    <property type="entry name" value="rarD"/>
    <property type="match status" value="1"/>
</dbReference>
<reference evidence="11" key="1">
    <citation type="submission" date="2017-09" db="EMBL/GenBank/DDBJ databases">
        <authorList>
            <person name="Varghese N."/>
            <person name="Submissions S."/>
        </authorList>
    </citation>
    <scope>NUCLEOTIDE SEQUENCE [LARGE SCALE GENOMIC DNA]</scope>
    <source>
        <strain evidence="11">C7</strain>
    </source>
</reference>
<dbReference type="EMBL" id="OCTN01000002">
    <property type="protein sequence ID" value="SOH93490.1"/>
    <property type="molecule type" value="Genomic_DNA"/>
</dbReference>
<evidence type="ECO:0000256" key="2">
    <source>
        <dbReference type="ARBA" id="ARBA00007362"/>
    </source>
</evidence>
<feature type="transmembrane region" description="Helical" evidence="8">
    <location>
        <begin position="261"/>
        <end position="281"/>
    </location>
</feature>
<keyword evidence="5 8" id="KW-0812">Transmembrane</keyword>
<dbReference type="GO" id="GO:0005886">
    <property type="term" value="C:plasma membrane"/>
    <property type="evidence" value="ECO:0007669"/>
    <property type="project" value="UniProtKB-SubCell"/>
</dbReference>
<proteinExistence type="inferred from homology"/>
<evidence type="ECO:0000256" key="3">
    <source>
        <dbReference type="ARBA" id="ARBA00022448"/>
    </source>
</evidence>
<evidence type="ECO:0000256" key="4">
    <source>
        <dbReference type="ARBA" id="ARBA00022475"/>
    </source>
</evidence>
<evidence type="ECO:0000259" key="9">
    <source>
        <dbReference type="Pfam" id="PF00892"/>
    </source>
</evidence>
<gene>
    <name evidence="10" type="ORF">SAMN06273572_102166</name>
</gene>
<feature type="transmembrane region" description="Helical" evidence="8">
    <location>
        <begin position="42"/>
        <end position="58"/>
    </location>
</feature>
<dbReference type="SUPFAM" id="SSF103481">
    <property type="entry name" value="Multidrug resistance efflux transporter EmrE"/>
    <property type="match status" value="2"/>
</dbReference>
<feature type="transmembrane region" description="Helical" evidence="8">
    <location>
        <begin position="131"/>
        <end position="157"/>
    </location>
</feature>
<dbReference type="Proteomes" id="UP000220034">
    <property type="component" value="Unassembled WGS sequence"/>
</dbReference>
<evidence type="ECO:0000313" key="11">
    <source>
        <dbReference type="Proteomes" id="UP000220034"/>
    </source>
</evidence>
<feature type="transmembrane region" description="Helical" evidence="8">
    <location>
        <begin position="102"/>
        <end position="119"/>
    </location>
</feature>
<evidence type="ECO:0000256" key="6">
    <source>
        <dbReference type="ARBA" id="ARBA00022989"/>
    </source>
</evidence>
<dbReference type="PANTHER" id="PTHR22911">
    <property type="entry name" value="ACYL-MALONYL CONDENSING ENZYME-RELATED"/>
    <property type="match status" value="1"/>
</dbReference>
<evidence type="ECO:0000256" key="7">
    <source>
        <dbReference type="ARBA" id="ARBA00023136"/>
    </source>
</evidence>
<dbReference type="Pfam" id="PF00892">
    <property type="entry name" value="EamA"/>
    <property type="match status" value="1"/>
</dbReference>
<protein>
    <submittedName>
        <fullName evidence="10">Chloramphenicol-sensitive protein RarD</fullName>
    </submittedName>
</protein>
<comment type="similarity">
    <text evidence="2">Belongs to the EamA transporter family.</text>
</comment>
<dbReference type="RefSeq" id="WP_097929070.1">
    <property type="nucleotide sequence ID" value="NZ_OCTN01000002.1"/>
</dbReference>
<dbReference type="InterPro" id="IPR004626">
    <property type="entry name" value="RarD"/>
</dbReference>
<evidence type="ECO:0000256" key="8">
    <source>
        <dbReference type="SAM" id="Phobius"/>
    </source>
</evidence>
<comment type="subcellular location">
    <subcellularLocation>
        <location evidence="1">Cell membrane</location>
        <topology evidence="1">Multi-pass membrane protein</topology>
    </subcellularLocation>
</comment>